<reference evidence="2 3" key="1">
    <citation type="submission" date="2023-11" db="EMBL/GenBank/DDBJ databases">
        <title>MicrobeMod: A computational toolkit for identifying prokaryotic methylation and restriction-modification with nanopore sequencing.</title>
        <authorList>
            <person name="Crits-Christoph A."/>
            <person name="Kang S.C."/>
            <person name="Lee H."/>
            <person name="Ostrov N."/>
        </authorList>
    </citation>
    <scope>NUCLEOTIDE SEQUENCE [LARGE SCALE GENOMIC DNA]</scope>
    <source>
        <strain evidence="2 3">DSMZ 700</strain>
    </source>
</reference>
<keyword evidence="3" id="KW-1185">Reference proteome</keyword>
<organism evidence="2 3">
    <name type="scientific">Acidiphilium acidophilum</name>
    <name type="common">Thiobacillus acidophilus</name>
    <dbReference type="NCBI Taxonomy" id="76588"/>
    <lineage>
        <taxon>Bacteria</taxon>
        <taxon>Pseudomonadati</taxon>
        <taxon>Pseudomonadota</taxon>
        <taxon>Alphaproteobacteria</taxon>
        <taxon>Acetobacterales</taxon>
        <taxon>Acidocellaceae</taxon>
        <taxon>Acidiphilium</taxon>
    </lineage>
</organism>
<comment type="caution">
    <text evidence="2">The sequence shown here is derived from an EMBL/GenBank/DDBJ whole genome shotgun (WGS) entry which is preliminary data.</text>
</comment>
<dbReference type="RefSeq" id="WP_319612338.1">
    <property type="nucleotide sequence ID" value="NZ_JAWXYB010000001.1"/>
</dbReference>
<dbReference type="AlphaFoldDB" id="A0AAW9DJN5"/>
<feature type="chain" id="PRO_5043645364" evidence="1">
    <location>
        <begin position="29"/>
        <end position="191"/>
    </location>
</feature>
<keyword evidence="1" id="KW-0732">Signal</keyword>
<feature type="signal peptide" evidence="1">
    <location>
        <begin position="1"/>
        <end position="28"/>
    </location>
</feature>
<dbReference type="Gene3D" id="1.10.530.10">
    <property type="match status" value="1"/>
</dbReference>
<dbReference type="EMBL" id="JAWXYB010000001">
    <property type="protein sequence ID" value="MDX5929199.1"/>
    <property type="molecule type" value="Genomic_DNA"/>
</dbReference>
<accession>A0AAW9DJN5</accession>
<sequence length="191" mass="20755">MSRRGAFSSAVGVLMGLSAISSVPQAWAGPYHDATRPVPIAATPQAADHTIRSCIDAAAGLYHLPPALFMILLHVEGGRPGFVSFNTNGTVDIGPMQINQIWLPTLARHWHATTRATFRAIRDNFCANVAAGGWILARSIHDADGHLWQGVAYYHSRTPRYQSAYLRAVLREVERLEAEVGHAPSSPGHRS</sequence>
<dbReference type="InterPro" id="IPR023346">
    <property type="entry name" value="Lysozyme-like_dom_sf"/>
</dbReference>
<evidence type="ECO:0000313" key="2">
    <source>
        <dbReference type="EMBL" id="MDX5929199.1"/>
    </source>
</evidence>
<name>A0AAW9DJN5_ACIAO</name>
<protein>
    <submittedName>
        <fullName evidence="2">Lytic transglycosylase domain-containing protein</fullName>
    </submittedName>
</protein>
<dbReference type="SUPFAM" id="SSF53955">
    <property type="entry name" value="Lysozyme-like"/>
    <property type="match status" value="1"/>
</dbReference>
<dbReference type="Proteomes" id="UP001279553">
    <property type="component" value="Unassembled WGS sequence"/>
</dbReference>
<proteinExistence type="predicted"/>
<evidence type="ECO:0000313" key="3">
    <source>
        <dbReference type="Proteomes" id="UP001279553"/>
    </source>
</evidence>
<dbReference type="CDD" id="cd13400">
    <property type="entry name" value="LT_IagB-like"/>
    <property type="match status" value="1"/>
</dbReference>
<evidence type="ECO:0000256" key="1">
    <source>
        <dbReference type="SAM" id="SignalP"/>
    </source>
</evidence>
<gene>
    <name evidence="2" type="ORF">SIL87_00240</name>
</gene>